<protein>
    <submittedName>
        <fullName evidence="2">Succinate dehydrogenase / fumarate reductase cytochrome b subunit</fullName>
    </submittedName>
</protein>
<feature type="transmembrane region" description="Helical" evidence="1">
    <location>
        <begin position="157"/>
        <end position="179"/>
    </location>
</feature>
<keyword evidence="1" id="KW-0472">Membrane</keyword>
<feature type="transmembrane region" description="Helical" evidence="1">
    <location>
        <begin position="105"/>
        <end position="124"/>
    </location>
</feature>
<accession>A0A1W1ZN74</accession>
<dbReference type="OrthoDB" id="9802842at2"/>
<evidence type="ECO:0000313" key="2">
    <source>
        <dbReference type="EMBL" id="SMC50010.1"/>
    </source>
</evidence>
<sequence>MDQNGTFSSLMRKTLMALTGLFLCFFLVIHLLGNLQLLLPAAQARESFNGYSQLLSGNIFIKIISYVLYASIVIHCIDALLITLKNKKVPGKYLYDQRNVTSKWYSRNMGILGTIILVFLVFHFKDFWYQYKFGSLPVDQHGQKDLYGVVIGVYGDWWYVLLYMLAMFALGFHLLHGFFSAARSLGVYHPKYVRWVRVFGIWYSYTIAIGFAIIPLYIYLSQYVLWN</sequence>
<dbReference type="SUPFAM" id="SSF81343">
    <property type="entry name" value="Fumarate reductase respiratory complex transmembrane subunits"/>
    <property type="match status" value="1"/>
</dbReference>
<organism evidence="2 3">
    <name type="scientific">Pedobacter africanus</name>
    <dbReference type="NCBI Taxonomy" id="151894"/>
    <lineage>
        <taxon>Bacteria</taxon>
        <taxon>Pseudomonadati</taxon>
        <taxon>Bacteroidota</taxon>
        <taxon>Sphingobacteriia</taxon>
        <taxon>Sphingobacteriales</taxon>
        <taxon>Sphingobacteriaceae</taxon>
        <taxon>Pedobacter</taxon>
    </lineage>
</organism>
<feature type="transmembrane region" description="Helical" evidence="1">
    <location>
        <begin position="60"/>
        <end position="84"/>
    </location>
</feature>
<name>A0A1W1ZN74_9SPHI</name>
<evidence type="ECO:0000256" key="1">
    <source>
        <dbReference type="SAM" id="Phobius"/>
    </source>
</evidence>
<keyword evidence="1" id="KW-0812">Transmembrane</keyword>
<dbReference type="InterPro" id="IPR034804">
    <property type="entry name" value="SQR/QFR_C/D"/>
</dbReference>
<dbReference type="Gene3D" id="1.20.1300.10">
    <property type="entry name" value="Fumarate reductase/succinate dehydrogenase, transmembrane subunit"/>
    <property type="match status" value="1"/>
</dbReference>
<proteinExistence type="predicted"/>
<dbReference type="NCBIfam" id="TIGR02046">
    <property type="entry name" value="sdhC_b558_fam"/>
    <property type="match status" value="1"/>
</dbReference>
<evidence type="ECO:0000313" key="3">
    <source>
        <dbReference type="Proteomes" id="UP000192756"/>
    </source>
</evidence>
<dbReference type="AlphaFoldDB" id="A0A1W1ZN74"/>
<dbReference type="STRING" id="151894.SAMN04488524_0871"/>
<dbReference type="Proteomes" id="UP000192756">
    <property type="component" value="Unassembled WGS sequence"/>
</dbReference>
<dbReference type="CDD" id="cd03498">
    <property type="entry name" value="SQR_TypeB_2_TM"/>
    <property type="match status" value="1"/>
</dbReference>
<dbReference type="GO" id="GO:0016020">
    <property type="term" value="C:membrane"/>
    <property type="evidence" value="ECO:0007669"/>
    <property type="project" value="InterPro"/>
</dbReference>
<gene>
    <name evidence="2" type="ORF">SAMN04488524_0871</name>
</gene>
<dbReference type="EMBL" id="FWXT01000001">
    <property type="protein sequence ID" value="SMC50010.1"/>
    <property type="molecule type" value="Genomic_DNA"/>
</dbReference>
<reference evidence="3" key="1">
    <citation type="submission" date="2017-04" db="EMBL/GenBank/DDBJ databases">
        <authorList>
            <person name="Varghese N."/>
            <person name="Submissions S."/>
        </authorList>
    </citation>
    <scope>NUCLEOTIDE SEQUENCE [LARGE SCALE GENOMIC DNA]</scope>
    <source>
        <strain evidence="3">DSM 12126</strain>
    </source>
</reference>
<dbReference type="InterPro" id="IPR011138">
    <property type="entry name" value="Cytochrome_b-558"/>
</dbReference>
<keyword evidence="3" id="KW-1185">Reference proteome</keyword>
<dbReference type="RefSeq" id="WP_084237167.1">
    <property type="nucleotide sequence ID" value="NZ_FWXT01000001.1"/>
</dbReference>
<feature type="transmembrane region" description="Helical" evidence="1">
    <location>
        <begin position="200"/>
        <end position="220"/>
    </location>
</feature>
<keyword evidence="1" id="KW-1133">Transmembrane helix</keyword>